<evidence type="ECO:0000256" key="1">
    <source>
        <dbReference type="ARBA" id="ARBA00022729"/>
    </source>
</evidence>
<evidence type="ECO:0000259" key="2">
    <source>
        <dbReference type="SMART" id="SM00062"/>
    </source>
</evidence>
<dbReference type="PANTHER" id="PTHR35936">
    <property type="entry name" value="MEMBRANE-BOUND LYTIC MUREIN TRANSGLYCOSYLASE F"/>
    <property type="match status" value="1"/>
</dbReference>
<name>A0A9X2T0K6_9HYPH</name>
<dbReference type="SMART" id="SM00062">
    <property type="entry name" value="PBPb"/>
    <property type="match status" value="1"/>
</dbReference>
<dbReference type="Pfam" id="PF00497">
    <property type="entry name" value="SBP_bac_3"/>
    <property type="match status" value="1"/>
</dbReference>
<dbReference type="PANTHER" id="PTHR35936:SF17">
    <property type="entry name" value="ARGININE-BINDING EXTRACELLULAR PROTEIN ARTP"/>
    <property type="match status" value="1"/>
</dbReference>
<dbReference type="Proteomes" id="UP001151088">
    <property type="component" value="Unassembled WGS sequence"/>
</dbReference>
<evidence type="ECO:0000313" key="4">
    <source>
        <dbReference type="Proteomes" id="UP001151088"/>
    </source>
</evidence>
<dbReference type="EMBL" id="JANTHZ010000001">
    <property type="protein sequence ID" value="MCS0493717.1"/>
    <property type="molecule type" value="Genomic_DNA"/>
</dbReference>
<protein>
    <submittedName>
        <fullName evidence="3">Transporter substrate-binding domain-containing protein</fullName>
    </submittedName>
</protein>
<keyword evidence="4" id="KW-1185">Reference proteome</keyword>
<gene>
    <name evidence="3" type="ORF">NVS89_01310</name>
</gene>
<dbReference type="RefSeq" id="WP_258730669.1">
    <property type="nucleotide sequence ID" value="NZ_JANTHZ010000001.1"/>
</dbReference>
<accession>A0A9X2T0K6</accession>
<proteinExistence type="predicted"/>
<organism evidence="3 4">
    <name type="scientific">Ancylobacter mangrovi</name>
    <dbReference type="NCBI Taxonomy" id="2972472"/>
    <lineage>
        <taxon>Bacteria</taxon>
        <taxon>Pseudomonadati</taxon>
        <taxon>Pseudomonadota</taxon>
        <taxon>Alphaproteobacteria</taxon>
        <taxon>Hyphomicrobiales</taxon>
        <taxon>Xanthobacteraceae</taxon>
        <taxon>Ancylobacter</taxon>
    </lineage>
</organism>
<dbReference type="InterPro" id="IPR001638">
    <property type="entry name" value="Solute-binding_3/MltF_N"/>
</dbReference>
<feature type="domain" description="Solute-binding protein family 3/N-terminal" evidence="2">
    <location>
        <begin position="28"/>
        <end position="244"/>
    </location>
</feature>
<keyword evidence="1" id="KW-0732">Signal</keyword>
<dbReference type="SUPFAM" id="SSF53850">
    <property type="entry name" value="Periplasmic binding protein-like II"/>
    <property type="match status" value="1"/>
</dbReference>
<comment type="caution">
    <text evidence="3">The sequence shown here is derived from an EMBL/GenBank/DDBJ whole genome shotgun (WGS) entry which is preliminary data.</text>
</comment>
<evidence type="ECO:0000313" key="3">
    <source>
        <dbReference type="EMBL" id="MCS0493717.1"/>
    </source>
</evidence>
<sequence length="256" mass="26753">MNPSASSSRLGLAPPSPDIRDLLAPGGVMRAGINLSNFLLVTDRTPDGDPVGVSPDMARAFADYLGVGLALVPYSSPGLIADAAGSDEWDIALIGAEPQRAEFISFAPAYCEIEATYLVPDGSPFSSVDEVDAAGVRIAVTRRTAYGLWLERNISRAILVQFESGKETLAAFVGEKLDALAGLRPGLLGDAADITGSRVLPGGYTAVRQAIGTPRAKHAALETISHFVEAAKRSGLVEELIDRRGVQGRLTVAPAA</sequence>
<dbReference type="Gene3D" id="3.40.190.10">
    <property type="entry name" value="Periplasmic binding protein-like II"/>
    <property type="match status" value="2"/>
</dbReference>
<dbReference type="AlphaFoldDB" id="A0A9X2T0K6"/>
<reference evidence="3" key="1">
    <citation type="submission" date="2022-08" db="EMBL/GenBank/DDBJ databases">
        <authorList>
            <person name="Li F."/>
        </authorList>
    </citation>
    <scope>NUCLEOTIDE SEQUENCE</scope>
    <source>
        <strain evidence="3">MQZ15Z-1</strain>
    </source>
</reference>